<feature type="region of interest" description="Disordered" evidence="9">
    <location>
        <begin position="2618"/>
        <end position="2638"/>
    </location>
</feature>
<evidence type="ECO:0000259" key="10">
    <source>
        <dbReference type="PROSITE" id="PS50097"/>
    </source>
</evidence>
<evidence type="ECO:0000256" key="5">
    <source>
        <dbReference type="ARBA" id="ARBA00023204"/>
    </source>
</evidence>
<feature type="region of interest" description="Disordered" evidence="9">
    <location>
        <begin position="2303"/>
        <end position="2341"/>
    </location>
</feature>
<feature type="compositionally biased region" description="Low complexity" evidence="9">
    <location>
        <begin position="1629"/>
        <end position="1645"/>
    </location>
</feature>
<dbReference type="SMART" id="SM00225">
    <property type="entry name" value="BTB"/>
    <property type="match status" value="1"/>
</dbReference>
<feature type="region of interest" description="Disordered" evidence="9">
    <location>
        <begin position="1436"/>
        <end position="1656"/>
    </location>
</feature>
<dbReference type="PROSITE" id="PS50097">
    <property type="entry name" value="BTB"/>
    <property type="match status" value="1"/>
</dbReference>
<feature type="compositionally biased region" description="Polar residues" evidence="9">
    <location>
        <begin position="204"/>
        <end position="214"/>
    </location>
</feature>
<feature type="compositionally biased region" description="Polar residues" evidence="9">
    <location>
        <begin position="1774"/>
        <end position="1799"/>
    </location>
</feature>
<dbReference type="InterPro" id="IPR011333">
    <property type="entry name" value="SKP1/BTB/POZ_sf"/>
</dbReference>
<feature type="compositionally biased region" description="Basic and acidic residues" evidence="9">
    <location>
        <begin position="1472"/>
        <end position="1483"/>
    </location>
</feature>
<feature type="coiled-coil region" evidence="8">
    <location>
        <begin position="2527"/>
        <end position="2554"/>
    </location>
</feature>
<keyword evidence="8" id="KW-0175">Coiled coil</keyword>
<feature type="region of interest" description="Disordered" evidence="9">
    <location>
        <begin position="2463"/>
        <end position="2525"/>
    </location>
</feature>
<evidence type="ECO:0000313" key="12">
    <source>
        <dbReference type="Proteomes" id="UP000001593"/>
    </source>
</evidence>
<feature type="region of interest" description="Disordered" evidence="9">
    <location>
        <begin position="414"/>
        <end position="455"/>
    </location>
</feature>
<feature type="compositionally biased region" description="Polar residues" evidence="9">
    <location>
        <begin position="2016"/>
        <end position="2028"/>
    </location>
</feature>
<dbReference type="OMA" id="EMSAMEF"/>
<feature type="region of interest" description="Disordered" evidence="9">
    <location>
        <begin position="870"/>
        <end position="897"/>
    </location>
</feature>
<feature type="region of interest" description="Disordered" evidence="9">
    <location>
        <begin position="1"/>
        <end position="45"/>
    </location>
</feature>
<dbReference type="SUPFAM" id="SSF54695">
    <property type="entry name" value="POZ domain"/>
    <property type="match status" value="1"/>
</dbReference>
<feature type="compositionally biased region" description="Basic and acidic residues" evidence="9">
    <location>
        <begin position="182"/>
        <end position="196"/>
    </location>
</feature>
<evidence type="ECO:0000256" key="4">
    <source>
        <dbReference type="ARBA" id="ARBA00023172"/>
    </source>
</evidence>
<feature type="region of interest" description="Disordered" evidence="9">
    <location>
        <begin position="2711"/>
        <end position="2754"/>
    </location>
</feature>
<dbReference type="EMBL" id="DS469522">
    <property type="protein sequence ID" value="EDO47119.1"/>
    <property type="molecule type" value="Genomic_DNA"/>
</dbReference>
<feature type="compositionally biased region" description="Polar residues" evidence="9">
    <location>
        <begin position="1889"/>
        <end position="1905"/>
    </location>
</feature>
<evidence type="ECO:0000256" key="7">
    <source>
        <dbReference type="ARBA" id="ARBA00029496"/>
    </source>
</evidence>
<proteinExistence type="inferred from homology"/>
<feature type="compositionally biased region" description="Polar residues" evidence="9">
    <location>
        <begin position="2495"/>
        <end position="2504"/>
    </location>
</feature>
<keyword evidence="5" id="KW-0234">DNA repair</keyword>
<feature type="region of interest" description="Disordered" evidence="9">
    <location>
        <begin position="1889"/>
        <end position="1916"/>
    </location>
</feature>
<dbReference type="Proteomes" id="UP000001593">
    <property type="component" value="Unassembled WGS sequence"/>
</dbReference>
<feature type="region of interest" description="Disordered" evidence="9">
    <location>
        <begin position="1835"/>
        <end position="1869"/>
    </location>
</feature>
<feature type="region of interest" description="Disordered" evidence="9">
    <location>
        <begin position="1946"/>
        <end position="1998"/>
    </location>
</feature>
<gene>
    <name evidence="11" type="ORF">NEMVEDRAFT_v1g239562</name>
</gene>
<dbReference type="HOGENOM" id="CLU_227048_0_0_1"/>
<dbReference type="PANTHER" id="PTHR21541:SF3">
    <property type="entry name" value="STRUCTURE-SPECIFIC ENDONUCLEASE SUBUNIT SLX4"/>
    <property type="match status" value="1"/>
</dbReference>
<dbReference type="GO" id="GO:0000712">
    <property type="term" value="P:resolution of meiotic recombination intermediates"/>
    <property type="evidence" value="ECO:0000318"/>
    <property type="project" value="GO_Central"/>
</dbReference>
<dbReference type="CDD" id="cd22999">
    <property type="entry name" value="SAP_SLX4"/>
    <property type="match status" value="1"/>
</dbReference>
<feature type="compositionally biased region" description="Polar residues" evidence="9">
    <location>
        <begin position="2463"/>
        <end position="2477"/>
    </location>
</feature>
<evidence type="ECO:0000256" key="3">
    <source>
        <dbReference type="ARBA" id="ARBA00022763"/>
    </source>
</evidence>
<reference evidence="11 12" key="1">
    <citation type="journal article" date="2007" name="Science">
        <title>Sea anemone genome reveals ancestral eumetazoan gene repertoire and genomic organization.</title>
        <authorList>
            <person name="Putnam N.H."/>
            <person name="Srivastava M."/>
            <person name="Hellsten U."/>
            <person name="Dirks B."/>
            <person name="Chapman J."/>
            <person name="Salamov A."/>
            <person name="Terry A."/>
            <person name="Shapiro H."/>
            <person name="Lindquist E."/>
            <person name="Kapitonov V.V."/>
            <person name="Jurka J."/>
            <person name="Genikhovich G."/>
            <person name="Grigoriev I.V."/>
            <person name="Lucas S.M."/>
            <person name="Steele R.E."/>
            <person name="Finnerty J.R."/>
            <person name="Technau U."/>
            <person name="Martindale M.Q."/>
            <person name="Rokhsar D.S."/>
        </authorList>
    </citation>
    <scope>NUCLEOTIDE SEQUENCE [LARGE SCALE GENOMIC DNA]</scope>
    <source>
        <strain evidence="12">CH2 X CH6</strain>
    </source>
</reference>
<feature type="compositionally biased region" description="Basic and acidic residues" evidence="9">
    <location>
        <begin position="1677"/>
        <end position="1686"/>
    </location>
</feature>
<feature type="region of interest" description="Disordered" evidence="9">
    <location>
        <begin position="1262"/>
        <end position="1333"/>
    </location>
</feature>
<name>A7RND0_NEMVE</name>
<evidence type="ECO:0000313" key="11">
    <source>
        <dbReference type="EMBL" id="EDO47119.1"/>
    </source>
</evidence>
<feature type="region of interest" description="Disordered" evidence="9">
    <location>
        <begin position="1677"/>
        <end position="1729"/>
    </location>
</feature>
<keyword evidence="6" id="KW-0539">Nucleus</keyword>
<feature type="compositionally biased region" description="Pro residues" evidence="9">
    <location>
        <begin position="2740"/>
        <end position="2754"/>
    </location>
</feature>
<organism evidence="11 12">
    <name type="scientific">Nematostella vectensis</name>
    <name type="common">Starlet sea anemone</name>
    <dbReference type="NCBI Taxonomy" id="45351"/>
    <lineage>
        <taxon>Eukaryota</taxon>
        <taxon>Metazoa</taxon>
        <taxon>Cnidaria</taxon>
        <taxon>Anthozoa</taxon>
        <taxon>Hexacorallia</taxon>
        <taxon>Actiniaria</taxon>
        <taxon>Edwardsiidae</taxon>
        <taxon>Nematostella</taxon>
    </lineage>
</organism>
<dbReference type="GO" id="GO:0006260">
    <property type="term" value="P:DNA replication"/>
    <property type="evidence" value="ECO:0007669"/>
    <property type="project" value="InterPro"/>
</dbReference>
<dbReference type="GO" id="GO:0006281">
    <property type="term" value="P:DNA repair"/>
    <property type="evidence" value="ECO:0007669"/>
    <property type="project" value="UniProtKB-KW"/>
</dbReference>
<feature type="compositionally biased region" description="Polar residues" evidence="9">
    <location>
        <begin position="1691"/>
        <end position="1701"/>
    </location>
</feature>
<comment type="subcellular location">
    <subcellularLocation>
        <location evidence="1">Nucleus</location>
    </subcellularLocation>
</comment>
<keyword evidence="4" id="KW-0233">DNA recombination</keyword>
<feature type="region of interest" description="Disordered" evidence="9">
    <location>
        <begin position="2409"/>
        <end position="2440"/>
    </location>
</feature>
<comment type="similarity">
    <text evidence="2">Belongs to the SLX4 family.</text>
</comment>
<feature type="compositionally biased region" description="Low complexity" evidence="9">
    <location>
        <begin position="2713"/>
        <end position="2725"/>
    </location>
</feature>
<dbReference type="STRING" id="45351.A7RND0"/>
<feature type="compositionally biased region" description="Polar residues" evidence="9">
    <location>
        <begin position="1856"/>
        <end position="1867"/>
    </location>
</feature>
<feature type="compositionally biased region" description="Low complexity" evidence="9">
    <location>
        <begin position="1557"/>
        <end position="1568"/>
    </location>
</feature>
<dbReference type="GO" id="GO:0033557">
    <property type="term" value="C:Slx1-Slx4 complex"/>
    <property type="evidence" value="ECO:0000318"/>
    <property type="project" value="GO_Central"/>
</dbReference>
<feature type="compositionally biased region" description="Basic and acidic residues" evidence="9">
    <location>
        <begin position="1058"/>
        <end position="1099"/>
    </location>
</feature>
<feature type="region of interest" description="Disordered" evidence="9">
    <location>
        <begin position="79"/>
        <end position="234"/>
    </location>
</feature>
<accession>A7RND0</accession>
<feature type="compositionally biased region" description="Acidic residues" evidence="9">
    <location>
        <begin position="2057"/>
        <end position="2067"/>
    </location>
</feature>
<feature type="region of interest" description="Disordered" evidence="9">
    <location>
        <begin position="2257"/>
        <end position="2285"/>
    </location>
</feature>
<keyword evidence="12" id="KW-1185">Reference proteome</keyword>
<evidence type="ECO:0000256" key="6">
    <source>
        <dbReference type="ARBA" id="ARBA00023242"/>
    </source>
</evidence>
<feature type="compositionally biased region" description="Basic and acidic residues" evidence="9">
    <location>
        <begin position="414"/>
        <end position="426"/>
    </location>
</feature>
<feature type="region of interest" description="Disordered" evidence="9">
    <location>
        <begin position="2016"/>
        <end position="2067"/>
    </location>
</feature>
<dbReference type="Gene3D" id="3.30.710.10">
    <property type="entry name" value="Potassium Channel Kv1.1, Chain A"/>
    <property type="match status" value="1"/>
</dbReference>
<dbReference type="InterPro" id="IPR018574">
    <property type="entry name" value="Structure-sp_endonuc_su_Slx4"/>
</dbReference>
<evidence type="ECO:0000256" key="8">
    <source>
        <dbReference type="SAM" id="Coils"/>
    </source>
</evidence>
<feature type="compositionally biased region" description="Polar residues" evidence="9">
    <location>
        <begin position="2516"/>
        <end position="2525"/>
    </location>
</feature>
<feature type="compositionally biased region" description="Acidic residues" evidence="9">
    <location>
        <begin position="1286"/>
        <end position="1298"/>
    </location>
</feature>
<feature type="domain" description="BTB" evidence="10">
    <location>
        <begin position="778"/>
        <end position="848"/>
    </location>
</feature>
<evidence type="ECO:0000256" key="2">
    <source>
        <dbReference type="ARBA" id="ARBA00006661"/>
    </source>
</evidence>
<feature type="region of interest" description="Disordered" evidence="9">
    <location>
        <begin position="1058"/>
        <end position="1102"/>
    </location>
</feature>
<feature type="compositionally biased region" description="Acidic residues" evidence="9">
    <location>
        <begin position="2270"/>
        <end position="2285"/>
    </location>
</feature>
<dbReference type="InParanoid" id="A7RND0"/>
<feature type="compositionally biased region" description="Basic and acidic residues" evidence="9">
    <location>
        <begin position="145"/>
        <end position="157"/>
    </location>
</feature>
<feature type="compositionally biased region" description="Polar residues" evidence="9">
    <location>
        <begin position="2415"/>
        <end position="2429"/>
    </location>
</feature>
<dbReference type="PANTHER" id="PTHR21541">
    <property type="entry name" value="BTB POZ DOMAIN CONTAINING 12"/>
    <property type="match status" value="1"/>
</dbReference>
<dbReference type="PhylomeDB" id="A7RND0"/>
<dbReference type="Pfam" id="PF00651">
    <property type="entry name" value="BTB"/>
    <property type="match status" value="1"/>
</dbReference>
<feature type="region of interest" description="Disordered" evidence="9">
    <location>
        <begin position="623"/>
        <end position="644"/>
    </location>
</feature>
<dbReference type="Pfam" id="PF09494">
    <property type="entry name" value="Slx4"/>
    <property type="match status" value="1"/>
</dbReference>
<evidence type="ECO:0000256" key="9">
    <source>
        <dbReference type="SAM" id="MobiDB-lite"/>
    </source>
</evidence>
<sequence length="2754" mass="304538">MKSRSKTLAKRGTSNRSAAKADPQGNQDTSESEKDSFKTKTSQKKISPVFGNARLKCFIPKDSAKGSEEESCKSSSSYYAFDYDSESGPTVETCTGTKRKRGTGIDEGNDGASNPHYRRAKQALVEVKSSISSNKGNASKKRKTSCKESAKKKDHLVVESADSENELDFVDKPQTSIPQHVLGEEHKLERVKSKRDALKRKTTRQAASSGNENKSASERKVCEQPEASSSVEMPNIECKVVDDKLDNSESKCPVCSKVFPATDSEEEMNAHALKCLENTSTVDQVIESDPTDPRSSHSLLRDQIEAFQYKRSQPKDDPEFKEELFFCHICQKDLSKLNSQRRQQHINRCCDKIESCKPKEEKKETNTRSSKISCPICGLVFKTTKSRNSHVKKCAQKNNIPANQVIEIMHRVQQDEQAEELEKKDGSVPTSSTATNPIHIGKPVPSKKRKPKESAKVMDEQTQIALALSASMAVPSVVEDDGLTTTRSKKRKKKGNEAIPALLLRSKEETDQVIAARAAEVVCRQIYKKKYLTKSIPKTKGYNWTSFLSFLCVDGEEDDGIKICKKSGPEEIKEKENLAPPSALENAKVLPKSSLWALSSLVNSQLPLNTYYVTDLLPPVSPAKCTSTKSPSKQQRKSYHLDKTLPILTGDLPESVTPKPEENNYFEKNLAIQKSQKEDLGKSLSESISDTQAVNVDILMGLANEDEDVRNNEVDVSMATSKLSSCTDEGDDDVFPSSGFCLPFGQPQDYKAIDSSTSPYLTTLMRDLSSMVLNPSLSDVVMITRDTHEIPAHKFMLAARSSVLAKMIEDASSQVVNGKVSLKFENTESAVLGEVLKFIYTATASVPPPLIDGVVKLAESLELEELVQTLQDQNRHPSGDGTNVDDATGECHSTDPEDLLNTIWHESNDEDTETTHKQNTQETDYEFNEEEIEEIRIFQTQAASRTKFCRYDLEENGSDQQGYKEVNTDQTECTAMAEDMDMPMNELDKNDVVAEDYINIAVETERENDEVLESHIVGGMKTTFRELNECSPTTKSNESNLTNVGSLRERLRAKIGIDKDQFESQKQDHTDESQVKADPATDIKKYGEHNLHVKSKPSEDDGMLSSVLAVDDIPWDDEPTIAYDLERSPSSGADRMGISQQTRSFRNTRANLSQAFQESSVTGFDRQEYVTVGYPLTDAIDSRVKCAKKNQKYLRGNNDKEEVVGAQNIEPRKDNVKDQITSELSNKRKLIVDEENVGNCDKDESVNCDGVNVTLNESISLISDKEDNDNSQVKQRGDFDKNGGESGEDTAAADDDNKDSDVDSVGTANEDIDEVMQKGSGGDNCGKPEVDTKNDSIFRDANWADTVAGDANCDDAEFFIPETPNSKKTGRSLISLSDKRPAPMNITSRLSKISPLRALDSNAECAVSSDSDSELEDEKKPLASFCSQVKMHKTKEQQCNVEKTLPEESAQKRTFVKNRTDMASSLNIRRRHLEDSKTLEKSKSFSSGLDVPVVDNAADQTQGITPFNLASPEDGNALWSDASEPGEDPCPPCSPGDEDGYSSGSSLTQMIPPANPSPSYFEFQSFSPPESPPEKASEEDEDMPSPHSVDLTRDGTPPTSPSPEATNPLSDPKITTFKVPESPTSSIEATTAPTSADSPTVATSPIDSPTVPVVEQSYGCPKTSVALSDKDDEELKGFCKDEDHSDGYLSPTISVSTSSRKILQRSDAENTSEDDNNDDGLSAGLKTGEKSSGILTKTSLFQRLKARKLGIEICHRVESISDNDHVDKERASTPIDNSDGKPNSQSQGRTSNQPTLNQTEYFDDGGFNCDVDCFAECPGADDSLLAAVDIEQLEQELPSKGTPSPGRETKVHSRATHSQQSLSQGSITQRTVTQQVVTPGSVTQGAFTTPSATWRAQSSVGQSPITPMPHYSDMDTPQLKNKVKEYGVRAMPKKRMVKKLKEIYQYTHPGAPPQEEQRPDKKRSNRGRKQAPRGKGKGKRAPASQRQLSSESEDDQEAIKKQFSLKQTSETQLNKISRVKSTVSTQKPAMSGSEEEMIGVRDASNKDDVETVSQSSEESDKEDEEFGEVSVLMENEHATASQQVNSDDLKQTLLKYMTGDRDLHFKILTYQPMQVVHLHEQIKSDGIKCPISKLVDFLDEQGFGIMERDLKTLRRSRLMNYSEFRTMATALERFHKDVNVAMMITGKSTGGDKKEMDMRPYLYDEGDSYERPFYTTLLKMLYEVATSTFYEKQYEDLVKIYKWYCANKKLITSPPKIPIPSPKSCTPEPEVTDTPDIEQDGSSDDLEITDKYIQVPKLHIRPKTAPPVEHRQGARYVTWNDAQKDNGPKRPSSGKPTGFQYQHNKADYVKEQLAKSLRVRQCGPYKEVPYIPDKSYRHHLARPVTAPPPNRTLQVRMEDPAGLKSFVLKPFSTPVPKSSPINSPLTSPRDSPVPFSRAKSPQLSVDFAPITESSVKLNVRLPQTSDSSHQNAGQALTGNGNANGAKENGRHQNGHDSGSGSPPENQAPDDLPAKLPNQSPLPNNASASEIQRILENQRREEELLEEQHSLLQKRLLHEYDRYARDCSKLDRERTASVEMVSGELAVNLNGRVVHPAPVGTYDLSSPQIIPSYNRVYSHKHDTTNNRSAQGPAKQSGYSPARYLKHAGMERPDEVIRIDAVLGMATPIGMQMEYDRERASGYTGFRQPVAYIPHSVPNTQASPVAVPTERIQLTTSSSASTSSQDSDSSRLAGPRVASIPSPLPLLPSPHPFTHT</sequence>
<feature type="compositionally biased region" description="Polar residues" evidence="9">
    <location>
        <begin position="624"/>
        <end position="633"/>
    </location>
</feature>
<feature type="compositionally biased region" description="Basic residues" evidence="9">
    <location>
        <begin position="1960"/>
        <end position="1980"/>
    </location>
</feature>
<protein>
    <recommendedName>
        <fullName evidence="7">Structure-specific endonuclease subunit SLX4</fullName>
    </recommendedName>
</protein>
<evidence type="ECO:0000256" key="1">
    <source>
        <dbReference type="ARBA" id="ARBA00004123"/>
    </source>
</evidence>
<keyword evidence="3" id="KW-0227">DNA damage</keyword>
<dbReference type="InterPro" id="IPR000210">
    <property type="entry name" value="BTB/POZ_dom"/>
</dbReference>
<dbReference type="eggNOG" id="ENOG502R4G8">
    <property type="taxonomic scope" value="Eukaryota"/>
</dbReference>
<feature type="region of interest" description="Disordered" evidence="9">
    <location>
        <begin position="1764"/>
        <end position="1799"/>
    </location>
</feature>